<evidence type="ECO:0000313" key="6">
    <source>
        <dbReference type="EMBL" id="QLG63912.1"/>
    </source>
</evidence>
<dbReference type="PANTHER" id="PTHR30136:SF35">
    <property type="entry name" value="HTH-TYPE TRANSCRIPTIONAL REGULATOR RV1719"/>
    <property type="match status" value="1"/>
</dbReference>
<dbReference type="RefSeq" id="WP_179270496.1">
    <property type="nucleotide sequence ID" value="NZ_CP058579.1"/>
</dbReference>
<keyword evidence="7" id="KW-1185">Reference proteome</keyword>
<keyword evidence="1" id="KW-0805">Transcription regulation</keyword>
<dbReference type="Gene3D" id="1.10.10.10">
    <property type="entry name" value="Winged helix-like DNA-binding domain superfamily/Winged helix DNA-binding domain"/>
    <property type="match status" value="1"/>
</dbReference>
<dbReference type="PROSITE" id="PS51078">
    <property type="entry name" value="ICLR_ED"/>
    <property type="match status" value="1"/>
</dbReference>
<dbReference type="SMART" id="SM00346">
    <property type="entry name" value="HTH_ICLR"/>
    <property type="match status" value="1"/>
</dbReference>
<dbReference type="PANTHER" id="PTHR30136">
    <property type="entry name" value="HELIX-TURN-HELIX TRANSCRIPTIONAL REGULATOR, ICLR FAMILY"/>
    <property type="match status" value="1"/>
</dbReference>
<accession>A0A7D5LD60</accession>
<dbReference type="InterPro" id="IPR036388">
    <property type="entry name" value="WH-like_DNA-bd_sf"/>
</dbReference>
<evidence type="ECO:0000313" key="7">
    <source>
        <dbReference type="Proteomes" id="UP000509626"/>
    </source>
</evidence>
<dbReference type="EMBL" id="CP058579">
    <property type="protein sequence ID" value="QLG63912.1"/>
    <property type="molecule type" value="Genomic_DNA"/>
</dbReference>
<dbReference type="InterPro" id="IPR050707">
    <property type="entry name" value="HTH_MetabolicPath_Reg"/>
</dbReference>
<dbReference type="InterPro" id="IPR029016">
    <property type="entry name" value="GAF-like_dom_sf"/>
</dbReference>
<dbReference type="OrthoDB" id="14763at2157"/>
<dbReference type="SUPFAM" id="SSF55781">
    <property type="entry name" value="GAF domain-like"/>
    <property type="match status" value="1"/>
</dbReference>
<dbReference type="SUPFAM" id="SSF46785">
    <property type="entry name" value="Winged helix' DNA-binding domain"/>
    <property type="match status" value="1"/>
</dbReference>
<dbReference type="AlphaFoldDB" id="A0A7D5LD60"/>
<dbReference type="Gene3D" id="3.30.450.40">
    <property type="match status" value="1"/>
</dbReference>
<organism evidence="6 7">
    <name type="scientific">Halorarum salinum</name>
    <dbReference type="NCBI Taxonomy" id="2743089"/>
    <lineage>
        <taxon>Archaea</taxon>
        <taxon>Methanobacteriati</taxon>
        <taxon>Methanobacteriota</taxon>
        <taxon>Stenosarchaea group</taxon>
        <taxon>Halobacteria</taxon>
        <taxon>Halobacteriales</taxon>
        <taxon>Haloferacaceae</taxon>
        <taxon>Halorarum</taxon>
    </lineage>
</organism>
<name>A0A7D5LD60_9EURY</name>
<feature type="domain" description="IclR-ED" evidence="5">
    <location>
        <begin position="68"/>
        <end position="251"/>
    </location>
</feature>
<evidence type="ECO:0000259" key="5">
    <source>
        <dbReference type="PROSITE" id="PS51078"/>
    </source>
</evidence>
<dbReference type="GeneID" id="56039830"/>
<dbReference type="Proteomes" id="UP000509626">
    <property type="component" value="Chromosome"/>
</dbReference>
<evidence type="ECO:0000256" key="3">
    <source>
        <dbReference type="ARBA" id="ARBA00023163"/>
    </source>
</evidence>
<evidence type="ECO:0000256" key="1">
    <source>
        <dbReference type="ARBA" id="ARBA00023015"/>
    </source>
</evidence>
<gene>
    <name evidence="6" type="ORF">HUG12_20185</name>
</gene>
<feature type="domain" description="HTH iclR-type" evidence="4">
    <location>
        <begin position="8"/>
        <end position="67"/>
    </location>
</feature>
<dbReference type="PROSITE" id="PS51077">
    <property type="entry name" value="HTH_ICLR"/>
    <property type="match status" value="1"/>
</dbReference>
<dbReference type="GO" id="GO:0003677">
    <property type="term" value="F:DNA binding"/>
    <property type="evidence" value="ECO:0007669"/>
    <property type="project" value="UniProtKB-KW"/>
</dbReference>
<keyword evidence="3" id="KW-0804">Transcription</keyword>
<sequence>MTGKTRPLKTVLRAFEIVDVLEREREAGPSEIAERLGVTRATAHDYLTTLERTGYVMNRGGKYRIGYRFLGVGSRVKYRSSLFNAARAPLRKLSSELDELSHIGIEEGGEWVLLHHEGDVSTVDMGTYPGLRFPIHAHAAGKVILAHLPDDRVGEIIETRGLERVTEHTITDGGELRAELSRIVEEGYAVDSDQVVVGVSLVAAPILVEGELVGSTSIACPTGRLQDDEYREGLIRGVLEAADEISINYRYAM</sequence>
<reference evidence="6 7" key="1">
    <citation type="submission" date="2020-06" db="EMBL/GenBank/DDBJ databases">
        <title>NJ-3-1, isolated from saline soil.</title>
        <authorList>
            <person name="Cui H.L."/>
            <person name="Shi X."/>
        </authorList>
    </citation>
    <scope>NUCLEOTIDE SEQUENCE [LARGE SCALE GENOMIC DNA]</scope>
    <source>
        <strain evidence="6 7">NJ-3-1</strain>
    </source>
</reference>
<protein>
    <submittedName>
        <fullName evidence="6">IclR family transcriptional regulator</fullName>
    </submittedName>
</protein>
<dbReference type="Pfam" id="PF01614">
    <property type="entry name" value="IclR_C"/>
    <property type="match status" value="1"/>
</dbReference>
<evidence type="ECO:0000259" key="4">
    <source>
        <dbReference type="PROSITE" id="PS51077"/>
    </source>
</evidence>
<dbReference type="GO" id="GO:0045892">
    <property type="term" value="P:negative regulation of DNA-templated transcription"/>
    <property type="evidence" value="ECO:0007669"/>
    <property type="project" value="TreeGrafter"/>
</dbReference>
<dbReference type="KEGG" id="halu:HUG12_20185"/>
<evidence type="ECO:0000256" key="2">
    <source>
        <dbReference type="ARBA" id="ARBA00023125"/>
    </source>
</evidence>
<dbReference type="Pfam" id="PF09339">
    <property type="entry name" value="HTH_IclR"/>
    <property type="match status" value="1"/>
</dbReference>
<dbReference type="InterPro" id="IPR005471">
    <property type="entry name" value="Tscrpt_reg_IclR_N"/>
</dbReference>
<proteinExistence type="predicted"/>
<dbReference type="GO" id="GO:0003700">
    <property type="term" value="F:DNA-binding transcription factor activity"/>
    <property type="evidence" value="ECO:0007669"/>
    <property type="project" value="TreeGrafter"/>
</dbReference>
<keyword evidence="2" id="KW-0238">DNA-binding</keyword>
<dbReference type="InterPro" id="IPR014757">
    <property type="entry name" value="Tscrpt_reg_IclR_C"/>
</dbReference>
<dbReference type="InterPro" id="IPR036390">
    <property type="entry name" value="WH_DNA-bd_sf"/>
</dbReference>